<gene>
    <name evidence="3" type="ORF">E8Q35_15285</name>
</gene>
<keyword evidence="1" id="KW-1133">Transmembrane helix</keyword>
<name>A0A4S5CD03_AERVE</name>
<keyword evidence="1" id="KW-0472">Membrane</keyword>
<organism evidence="3 4">
    <name type="scientific">Aeromonas veronii</name>
    <dbReference type="NCBI Taxonomy" id="654"/>
    <lineage>
        <taxon>Bacteria</taxon>
        <taxon>Pseudomonadati</taxon>
        <taxon>Pseudomonadota</taxon>
        <taxon>Gammaproteobacteria</taxon>
        <taxon>Aeromonadales</taxon>
        <taxon>Aeromonadaceae</taxon>
        <taxon>Aeromonas</taxon>
    </lineage>
</organism>
<keyword evidence="2" id="KW-0732">Signal</keyword>
<dbReference type="EMBL" id="SSUX01000011">
    <property type="protein sequence ID" value="THJ43667.1"/>
    <property type="molecule type" value="Genomic_DNA"/>
</dbReference>
<feature type="transmembrane region" description="Helical" evidence="1">
    <location>
        <begin position="80"/>
        <end position="98"/>
    </location>
</feature>
<dbReference type="AlphaFoldDB" id="A0A4S5CD03"/>
<protein>
    <recommendedName>
        <fullName evidence="5">Conjugal transfer protein TrbC</fullName>
    </recommendedName>
</protein>
<feature type="chain" id="PRO_5020706196" description="Conjugal transfer protein TrbC" evidence="2">
    <location>
        <begin position="26"/>
        <end position="127"/>
    </location>
</feature>
<dbReference type="RefSeq" id="WP_136502106.1">
    <property type="nucleotide sequence ID" value="NZ_SSUX01000011.1"/>
</dbReference>
<accession>A0A4S5CD03</accession>
<reference evidence="3 4" key="1">
    <citation type="submission" date="2019-04" db="EMBL/GenBank/DDBJ databases">
        <title>Comparative genomics of Aeromonas veronii strains pathogenic to fish.</title>
        <authorList>
            <person name="Cascarano M.C."/>
            <person name="Smyrli M."/>
            <person name="Katharios P."/>
        </authorList>
    </citation>
    <scope>NUCLEOTIDE SEQUENCE [LARGE SCALE GENOMIC DNA]</scope>
    <source>
        <strain evidence="3 4">XU1</strain>
    </source>
</reference>
<feature type="transmembrane region" description="Helical" evidence="1">
    <location>
        <begin position="49"/>
        <end position="68"/>
    </location>
</feature>
<proteinExistence type="predicted"/>
<dbReference type="Proteomes" id="UP000309618">
    <property type="component" value="Unassembled WGS sequence"/>
</dbReference>
<evidence type="ECO:0008006" key="5">
    <source>
        <dbReference type="Google" id="ProtNLM"/>
    </source>
</evidence>
<sequence length="127" mass="13452">MDTKMGLKSKVIVAAMMIMSSPAMAATSTTGLGGWIDNLIGFMKKISEATMNFAFLAGIIFGLIFLFTCRSLTKPNQEPGKAGTAFVSFILCVALISYDQFVKDGSKTVIGTDGSSNSKVDKGDYGL</sequence>
<comment type="caution">
    <text evidence="3">The sequence shown here is derived from an EMBL/GenBank/DDBJ whole genome shotgun (WGS) entry which is preliminary data.</text>
</comment>
<feature type="signal peptide" evidence="2">
    <location>
        <begin position="1"/>
        <end position="25"/>
    </location>
</feature>
<evidence type="ECO:0000313" key="3">
    <source>
        <dbReference type="EMBL" id="THJ43667.1"/>
    </source>
</evidence>
<evidence type="ECO:0000313" key="4">
    <source>
        <dbReference type="Proteomes" id="UP000309618"/>
    </source>
</evidence>
<keyword evidence="1" id="KW-0812">Transmembrane</keyword>
<evidence type="ECO:0000256" key="1">
    <source>
        <dbReference type="SAM" id="Phobius"/>
    </source>
</evidence>
<evidence type="ECO:0000256" key="2">
    <source>
        <dbReference type="SAM" id="SignalP"/>
    </source>
</evidence>